<dbReference type="STRING" id="112413.SAMN05421854_10540"/>
<gene>
    <name evidence="2" type="ORF">SAMN05421854_10540</name>
</gene>
<feature type="compositionally biased region" description="Basic residues" evidence="1">
    <location>
        <begin position="193"/>
        <end position="203"/>
    </location>
</feature>
<evidence type="ECO:0000256" key="1">
    <source>
        <dbReference type="SAM" id="MobiDB-lite"/>
    </source>
</evidence>
<feature type="compositionally biased region" description="Low complexity" evidence="1">
    <location>
        <begin position="109"/>
        <end position="118"/>
    </location>
</feature>
<feature type="region of interest" description="Disordered" evidence="1">
    <location>
        <begin position="71"/>
        <end position="230"/>
    </location>
</feature>
<sequence length="307" mass="33771">MVPGRVRAGFRRIPHRHRTPSLRAVSLHRSGFFRIEPPRFGSQRGPGEIRAGERGGEQVLLGSIARDAGEVPAGRARSQAAGHDAVGVAPHERPQAPGCRDRRRRPPGTRRAGTPHGPLRLHGRPGGRRSPGDPPWRPERRGWNTHRRDAARPSAERGSSARRCPRTSSAPGCRQTAGPGRRARSRGGWSARVRWRGCARRTAPRGPLLPPAETRLPDGRHPAPTRPAPQTGPSFLFGVPLPIRVHQVRVALDVDLAAKDRQPRAGVTSGRAWRSFRNPGGVTSICTECRHFRRDDTKRTRGGNRPR</sequence>
<accession>A0A1I5PR95</accession>
<protein>
    <submittedName>
        <fullName evidence="2">Uncharacterized protein</fullName>
    </submittedName>
</protein>
<organism evidence="2 3">
    <name type="scientific">Amycolatopsis rubida</name>
    <dbReference type="NCBI Taxonomy" id="112413"/>
    <lineage>
        <taxon>Bacteria</taxon>
        <taxon>Bacillati</taxon>
        <taxon>Actinomycetota</taxon>
        <taxon>Actinomycetes</taxon>
        <taxon>Pseudonocardiales</taxon>
        <taxon>Pseudonocardiaceae</taxon>
        <taxon>Amycolatopsis</taxon>
    </lineage>
</organism>
<name>A0A1I5PR95_9PSEU</name>
<evidence type="ECO:0000313" key="2">
    <source>
        <dbReference type="EMBL" id="SFP36061.1"/>
    </source>
</evidence>
<proteinExistence type="predicted"/>
<reference evidence="3" key="1">
    <citation type="submission" date="2016-10" db="EMBL/GenBank/DDBJ databases">
        <authorList>
            <person name="Varghese N."/>
            <person name="Submissions S."/>
        </authorList>
    </citation>
    <scope>NUCLEOTIDE SEQUENCE [LARGE SCALE GENOMIC DNA]</scope>
    <source>
        <strain evidence="3">DSM 44637</strain>
    </source>
</reference>
<dbReference type="AlphaFoldDB" id="A0A1I5PR95"/>
<dbReference type="EMBL" id="FOWC01000005">
    <property type="protein sequence ID" value="SFP36061.1"/>
    <property type="molecule type" value="Genomic_DNA"/>
</dbReference>
<evidence type="ECO:0000313" key="3">
    <source>
        <dbReference type="Proteomes" id="UP000199137"/>
    </source>
</evidence>
<feature type="compositionally biased region" description="Basic and acidic residues" evidence="1">
    <location>
        <begin position="136"/>
        <end position="155"/>
    </location>
</feature>
<dbReference type="Proteomes" id="UP000199137">
    <property type="component" value="Unassembled WGS sequence"/>
</dbReference>